<gene>
    <name evidence="6" type="ORF">PSET11_01339</name>
</gene>
<feature type="DNA-binding region" description="H-T-H motif" evidence="4">
    <location>
        <begin position="28"/>
        <end position="47"/>
    </location>
</feature>
<keyword evidence="1" id="KW-0805">Transcription regulation</keyword>
<name>A0A3P5X6G4_9MICC</name>
<dbReference type="RefSeq" id="WP_124091295.1">
    <property type="nucleotide sequence ID" value="NZ_CBCRYA010000003.1"/>
</dbReference>
<organism evidence="6 7">
    <name type="scientific">Arthrobacter ulcerisalmonis</name>
    <dbReference type="NCBI Taxonomy" id="2483813"/>
    <lineage>
        <taxon>Bacteria</taxon>
        <taxon>Bacillati</taxon>
        <taxon>Actinomycetota</taxon>
        <taxon>Actinomycetes</taxon>
        <taxon>Micrococcales</taxon>
        <taxon>Micrococcaceae</taxon>
        <taxon>Arthrobacter</taxon>
    </lineage>
</organism>
<evidence type="ECO:0000256" key="1">
    <source>
        <dbReference type="ARBA" id="ARBA00023015"/>
    </source>
</evidence>
<dbReference type="AlphaFoldDB" id="A0A3P5X6G4"/>
<dbReference type="Gene3D" id="1.10.357.10">
    <property type="entry name" value="Tetracycline Repressor, domain 2"/>
    <property type="match status" value="1"/>
</dbReference>
<evidence type="ECO:0000313" key="6">
    <source>
        <dbReference type="EMBL" id="VDC23897.1"/>
    </source>
</evidence>
<dbReference type="SUPFAM" id="SSF46689">
    <property type="entry name" value="Homeodomain-like"/>
    <property type="match status" value="1"/>
</dbReference>
<accession>A0A3P5X6G4</accession>
<keyword evidence="3" id="KW-0804">Transcription</keyword>
<dbReference type="Gene3D" id="1.10.10.60">
    <property type="entry name" value="Homeodomain-like"/>
    <property type="match status" value="1"/>
</dbReference>
<evidence type="ECO:0000256" key="2">
    <source>
        <dbReference type="ARBA" id="ARBA00023125"/>
    </source>
</evidence>
<dbReference type="Proteomes" id="UP000280861">
    <property type="component" value="Unassembled WGS sequence"/>
</dbReference>
<reference evidence="6 7" key="1">
    <citation type="submission" date="2018-11" db="EMBL/GenBank/DDBJ databases">
        <authorList>
            <person name="Criscuolo A."/>
        </authorList>
    </citation>
    <scope>NUCLEOTIDE SEQUENCE [LARGE SCALE GENOMIC DNA]</scope>
    <source>
        <strain evidence="6">AT11b</strain>
    </source>
</reference>
<dbReference type="OrthoDB" id="71867at2"/>
<evidence type="ECO:0000256" key="3">
    <source>
        <dbReference type="ARBA" id="ARBA00023163"/>
    </source>
</evidence>
<evidence type="ECO:0000313" key="7">
    <source>
        <dbReference type="Proteomes" id="UP000280861"/>
    </source>
</evidence>
<evidence type="ECO:0000256" key="4">
    <source>
        <dbReference type="PROSITE-ProRule" id="PRU00335"/>
    </source>
</evidence>
<dbReference type="Pfam" id="PF13305">
    <property type="entry name" value="TetR_C_33"/>
    <property type="match status" value="1"/>
</dbReference>
<dbReference type="PROSITE" id="PS50977">
    <property type="entry name" value="HTH_TETR_2"/>
    <property type="match status" value="1"/>
</dbReference>
<dbReference type="InterPro" id="IPR025996">
    <property type="entry name" value="MT1864/Rv1816-like_C"/>
</dbReference>
<keyword evidence="7" id="KW-1185">Reference proteome</keyword>
<protein>
    <submittedName>
        <fullName evidence="6">Bacterial regulatory proteins, tetR family</fullName>
    </submittedName>
</protein>
<dbReference type="SUPFAM" id="SSF48498">
    <property type="entry name" value="Tetracyclin repressor-like, C-terminal domain"/>
    <property type="match status" value="1"/>
</dbReference>
<evidence type="ECO:0000259" key="5">
    <source>
        <dbReference type="PROSITE" id="PS50977"/>
    </source>
</evidence>
<dbReference type="InterPro" id="IPR009057">
    <property type="entry name" value="Homeodomain-like_sf"/>
</dbReference>
<dbReference type="GO" id="GO:0003677">
    <property type="term" value="F:DNA binding"/>
    <property type="evidence" value="ECO:0007669"/>
    <property type="project" value="UniProtKB-UniRule"/>
</dbReference>
<sequence>MPRANLTEHIVLKAALALADREGLDAVTMTAVARHFGVQPASLYEHVRGLAALMDGIQRLAFDELGALVGAGVAGLSAKAALRALADVHRSYALDHPGAWAALQRPATTEIAQSPEAARIATLLLAVIRGYAIPAKDLVHASRLVGATINGFLALTRTEAYSHRADDTNESWAAAVNALDRALTSWPTEGTS</sequence>
<keyword evidence="2 4" id="KW-0238">DNA-binding</keyword>
<proteinExistence type="predicted"/>
<dbReference type="EMBL" id="UXAU01000019">
    <property type="protein sequence ID" value="VDC23897.1"/>
    <property type="molecule type" value="Genomic_DNA"/>
</dbReference>
<feature type="domain" description="HTH tetR-type" evidence="5">
    <location>
        <begin position="5"/>
        <end position="65"/>
    </location>
</feature>
<dbReference type="Pfam" id="PF00440">
    <property type="entry name" value="TetR_N"/>
    <property type="match status" value="1"/>
</dbReference>
<dbReference type="InterPro" id="IPR001647">
    <property type="entry name" value="HTH_TetR"/>
</dbReference>
<dbReference type="InterPro" id="IPR036271">
    <property type="entry name" value="Tet_transcr_reg_TetR-rel_C_sf"/>
</dbReference>